<feature type="compositionally biased region" description="Basic residues" evidence="1">
    <location>
        <begin position="1"/>
        <end position="20"/>
    </location>
</feature>
<evidence type="ECO:0000313" key="2">
    <source>
        <dbReference type="EMBL" id="MDT0330771.1"/>
    </source>
</evidence>
<dbReference type="EMBL" id="JAVREP010000015">
    <property type="protein sequence ID" value="MDT0330771.1"/>
    <property type="molecule type" value="Genomic_DNA"/>
</dbReference>
<reference evidence="3" key="1">
    <citation type="submission" date="2023-07" db="EMBL/GenBank/DDBJ databases">
        <title>30 novel species of actinomycetes from the DSMZ collection.</title>
        <authorList>
            <person name="Nouioui I."/>
        </authorList>
    </citation>
    <scope>NUCLEOTIDE SEQUENCE [LARGE SCALE GENOMIC DNA]</scope>
    <source>
        <strain evidence="3">DSM 44743</strain>
    </source>
</reference>
<dbReference type="Proteomes" id="UP001183390">
    <property type="component" value="Unassembled WGS sequence"/>
</dbReference>
<evidence type="ECO:0000313" key="3">
    <source>
        <dbReference type="Proteomes" id="UP001183390"/>
    </source>
</evidence>
<proteinExistence type="predicted"/>
<evidence type="ECO:0008006" key="4">
    <source>
        <dbReference type="Google" id="ProtNLM"/>
    </source>
</evidence>
<gene>
    <name evidence="2" type="ORF">RM479_20325</name>
</gene>
<accession>A0ABU2MFW5</accession>
<name>A0ABU2MFW5_9ACTN</name>
<feature type="region of interest" description="Disordered" evidence="1">
    <location>
        <begin position="1"/>
        <end position="31"/>
    </location>
</feature>
<evidence type="ECO:0000256" key="1">
    <source>
        <dbReference type="SAM" id="MobiDB-lite"/>
    </source>
</evidence>
<protein>
    <recommendedName>
        <fullName evidence="4">DUF3592 domain-containing protein</fullName>
    </recommendedName>
</protein>
<comment type="caution">
    <text evidence="2">The sequence shown here is derived from an EMBL/GenBank/DDBJ whole genome shotgun (WGS) entry which is preliminary data.</text>
</comment>
<keyword evidence="3" id="KW-1185">Reference proteome</keyword>
<dbReference type="RefSeq" id="WP_311513345.1">
    <property type="nucleotide sequence ID" value="NZ_JAVREP010000015.1"/>
</dbReference>
<organism evidence="2 3">
    <name type="scientific">Nocardiopsis lambiniae</name>
    <dbReference type="NCBI Taxonomy" id="3075539"/>
    <lineage>
        <taxon>Bacteria</taxon>
        <taxon>Bacillati</taxon>
        <taxon>Actinomycetota</taxon>
        <taxon>Actinomycetes</taxon>
        <taxon>Streptosporangiales</taxon>
        <taxon>Nocardiopsidaceae</taxon>
        <taxon>Nocardiopsis</taxon>
    </lineage>
</organism>
<sequence>MSAHRQRRSKRRPASQRRPYRPSQGRSFLEPVGLPRGLAEVRLDRLSTRDAIGINIGLALRGLLGLIGLLGGGGDLITRWEYATRAYEVDGLACTATTDMPGLDLEPGEEARVAWDADDPSLVRVEGVR</sequence>